<dbReference type="Proteomes" id="UP000632454">
    <property type="component" value="Unassembled WGS sequence"/>
</dbReference>
<evidence type="ECO:0000313" key="2">
    <source>
        <dbReference type="Proteomes" id="UP000632454"/>
    </source>
</evidence>
<sequence length="69" mass="7321">MVTIARITTSPAVVRAAYSLTGFGNFSDVGSTVTTVMGSDLRDKCSPHGGVLSRIGNILRVGADRRVRR</sequence>
<keyword evidence="2" id="KW-1185">Reference proteome</keyword>
<evidence type="ECO:0000313" key="1">
    <source>
        <dbReference type="EMBL" id="GGF32998.1"/>
    </source>
</evidence>
<reference evidence="2" key="1">
    <citation type="journal article" date="2019" name="Int. J. Syst. Evol. Microbiol.">
        <title>The Global Catalogue of Microorganisms (GCM) 10K type strain sequencing project: providing services to taxonomists for standard genome sequencing and annotation.</title>
        <authorList>
            <consortium name="The Broad Institute Genomics Platform"/>
            <consortium name="The Broad Institute Genome Sequencing Center for Infectious Disease"/>
            <person name="Wu L."/>
            <person name="Ma J."/>
        </authorList>
    </citation>
    <scope>NUCLEOTIDE SEQUENCE [LARGE SCALE GENOMIC DNA]</scope>
    <source>
        <strain evidence="2">CCM 7855</strain>
    </source>
</reference>
<proteinExistence type="predicted"/>
<accession>A0ABQ1V2R5</accession>
<dbReference type="EMBL" id="BMCS01000002">
    <property type="protein sequence ID" value="GGF32998.1"/>
    <property type="molecule type" value="Genomic_DNA"/>
</dbReference>
<comment type="caution">
    <text evidence="1">The sequence shown here is derived from an EMBL/GenBank/DDBJ whole genome shotgun (WGS) entry which is preliminary data.</text>
</comment>
<name>A0ABQ1V2R5_9NOCA</name>
<protein>
    <submittedName>
        <fullName evidence="1">Uncharacterized protein</fullName>
    </submittedName>
</protein>
<gene>
    <name evidence="1" type="ORF">GCM10007298_31090</name>
</gene>
<organism evidence="1 2">
    <name type="scientific">Williamsia phyllosphaerae</name>
    <dbReference type="NCBI Taxonomy" id="885042"/>
    <lineage>
        <taxon>Bacteria</taxon>
        <taxon>Bacillati</taxon>
        <taxon>Actinomycetota</taxon>
        <taxon>Actinomycetes</taxon>
        <taxon>Mycobacteriales</taxon>
        <taxon>Nocardiaceae</taxon>
        <taxon>Williamsia</taxon>
    </lineage>
</organism>